<dbReference type="SUPFAM" id="SSF52540">
    <property type="entry name" value="P-loop containing nucleoside triphosphate hydrolases"/>
    <property type="match status" value="1"/>
</dbReference>
<dbReference type="PANTHER" id="PTHR30121">
    <property type="entry name" value="UNCHARACTERIZED PROTEIN YJGR-RELATED"/>
    <property type="match status" value="1"/>
</dbReference>
<dbReference type="EMBL" id="JBHUFA010000001">
    <property type="protein sequence ID" value="MFD1694913.1"/>
    <property type="molecule type" value="Genomic_DNA"/>
</dbReference>
<dbReference type="RefSeq" id="WP_149891289.1">
    <property type="nucleotide sequence ID" value="NZ_JBHUFA010000001.1"/>
</dbReference>
<dbReference type="Pfam" id="PF05872">
    <property type="entry name" value="HerA_C"/>
    <property type="match status" value="1"/>
</dbReference>
<evidence type="ECO:0000256" key="1">
    <source>
        <dbReference type="SAM" id="MobiDB-lite"/>
    </source>
</evidence>
<reference evidence="4" key="1">
    <citation type="journal article" date="2019" name="Int. J. Syst. Evol. Microbiol.">
        <title>The Global Catalogue of Microorganisms (GCM) 10K type strain sequencing project: providing services to taxonomists for standard genome sequencing and annotation.</title>
        <authorList>
            <consortium name="The Broad Institute Genomics Platform"/>
            <consortium name="The Broad Institute Genome Sequencing Center for Infectious Disease"/>
            <person name="Wu L."/>
            <person name="Ma J."/>
        </authorList>
    </citation>
    <scope>NUCLEOTIDE SEQUENCE [LARGE SCALE GENOMIC DNA]</scope>
    <source>
        <strain evidence="4">JCM 3369</strain>
    </source>
</reference>
<dbReference type="InterPro" id="IPR027417">
    <property type="entry name" value="P-loop_NTPase"/>
</dbReference>
<name>A0ABW4JW50_9HYPH</name>
<keyword evidence="4" id="KW-1185">Reference proteome</keyword>
<evidence type="ECO:0000259" key="2">
    <source>
        <dbReference type="Pfam" id="PF05872"/>
    </source>
</evidence>
<dbReference type="InterPro" id="IPR033186">
    <property type="entry name" value="HerA_C"/>
</dbReference>
<evidence type="ECO:0000313" key="3">
    <source>
        <dbReference type="EMBL" id="MFD1694913.1"/>
    </source>
</evidence>
<accession>A0ABW4JW50</accession>
<feature type="domain" description="Helicase HerA-like C-terminal" evidence="2">
    <location>
        <begin position="16"/>
        <end position="531"/>
    </location>
</feature>
<organism evidence="3 4">
    <name type="scientific">Roseibium aestuarii</name>
    <dbReference type="NCBI Taxonomy" id="2600299"/>
    <lineage>
        <taxon>Bacteria</taxon>
        <taxon>Pseudomonadati</taxon>
        <taxon>Pseudomonadota</taxon>
        <taxon>Alphaproteobacteria</taxon>
        <taxon>Hyphomicrobiales</taxon>
        <taxon>Stappiaceae</taxon>
        <taxon>Roseibium</taxon>
    </lineage>
</organism>
<protein>
    <submittedName>
        <fullName evidence="3">Helicase HerA-like domain-containing protein</fullName>
    </submittedName>
</protein>
<dbReference type="Proteomes" id="UP001597327">
    <property type="component" value="Unassembled WGS sequence"/>
</dbReference>
<dbReference type="CDD" id="cd01127">
    <property type="entry name" value="TrwB_TraG_TraD_VirD4"/>
    <property type="match status" value="1"/>
</dbReference>
<evidence type="ECO:0000313" key="4">
    <source>
        <dbReference type="Proteomes" id="UP001597327"/>
    </source>
</evidence>
<sequence>MDEPQHIFIGRSFLGEDSRAETLTLKLANRHGLIAGATGTGKTVSLQILAEGFSAAGVPVFCADVKGDLSGIAMPGVSKDFLEKRARDIALEDYGYDAFPAIFWDLFGEQGHPIRTTVSEIGPLLLSRLLELNETQEGVLTIAFELADDEGLLLLDMKDLRALLALVAERADELTNTYGNVSKASVGAIQRRLLILERQGAEAFFGEPALDIRDFMRTSRDGRGVINVLAADKLMMSPKLYAIFLLWLLSELFEELPEVGDLPKPKLVFFFDEAHLLFNDAPPALVERIEQVVRLIRSKGVGVYFVTQSPSDVPDTVLSQLGNRIQHALRAFTPRDQKAVRSAAQTFRPNPALDTEQVITELGVGEALVSTLEGKGAPSIVQRTLIRPPASRLGPVTVEERQEIMASSPVGHLYDRMTDRDSAFEMLARRAEDKLRLEEEQRAREEEMKAREKQEAEDDRRRTRTGFQLPDFDDRSSGRSRGGSVPRSGSRSRTSRSSRSDSVIEAGMKSAARSLGSSLGRALVRGILGSIKRGF</sequence>
<proteinExistence type="predicted"/>
<feature type="compositionally biased region" description="Low complexity" evidence="1">
    <location>
        <begin position="482"/>
        <end position="501"/>
    </location>
</feature>
<gene>
    <name evidence="3" type="ORF">ACFSC7_05240</name>
</gene>
<dbReference type="InterPro" id="IPR051162">
    <property type="entry name" value="T4SS_component"/>
</dbReference>
<feature type="compositionally biased region" description="Basic and acidic residues" evidence="1">
    <location>
        <begin position="440"/>
        <end position="461"/>
    </location>
</feature>
<dbReference type="PANTHER" id="PTHR30121:SF6">
    <property type="entry name" value="SLR6007 PROTEIN"/>
    <property type="match status" value="1"/>
</dbReference>
<dbReference type="Gene3D" id="3.40.50.300">
    <property type="entry name" value="P-loop containing nucleotide triphosphate hydrolases"/>
    <property type="match status" value="2"/>
</dbReference>
<feature type="region of interest" description="Disordered" evidence="1">
    <location>
        <begin position="440"/>
        <end position="504"/>
    </location>
</feature>
<comment type="caution">
    <text evidence="3">The sequence shown here is derived from an EMBL/GenBank/DDBJ whole genome shotgun (WGS) entry which is preliminary data.</text>
</comment>